<comment type="catalytic activity">
    <reaction evidence="11">
        <text>GTP + ATP = 3',3'-cGAMP + 2 diphosphate</text>
        <dbReference type="Rhea" id="RHEA:35647"/>
        <dbReference type="ChEBI" id="CHEBI:30616"/>
        <dbReference type="ChEBI" id="CHEBI:33019"/>
        <dbReference type="ChEBI" id="CHEBI:37565"/>
        <dbReference type="ChEBI" id="CHEBI:71501"/>
    </reaction>
    <physiologicalReaction direction="left-to-right" evidence="11">
        <dbReference type="Rhea" id="RHEA:35648"/>
    </physiologicalReaction>
</comment>
<feature type="region of interest" description="Disordered" evidence="12">
    <location>
        <begin position="290"/>
        <end position="321"/>
    </location>
</feature>
<keyword evidence="4" id="KW-0547">Nucleotide-binding</keyword>
<keyword evidence="6" id="KW-0460">Magnesium</keyword>
<evidence type="ECO:0000256" key="7">
    <source>
        <dbReference type="ARBA" id="ARBA00023080"/>
    </source>
</evidence>
<keyword evidence="9" id="KW-0342">GTP-binding</keyword>
<evidence type="ECO:0000259" key="14">
    <source>
        <dbReference type="Pfam" id="PF21713"/>
    </source>
</evidence>
<evidence type="ECO:0000256" key="6">
    <source>
        <dbReference type="ARBA" id="ARBA00022842"/>
    </source>
</evidence>
<evidence type="ECO:0000256" key="2">
    <source>
        <dbReference type="ARBA" id="ARBA00022695"/>
    </source>
</evidence>
<keyword evidence="2" id="KW-0548">Nucleotidyltransferase</keyword>
<dbReference type="EMBL" id="JANGAC010000017">
    <property type="protein sequence ID" value="MCQ4924952.1"/>
    <property type="molecule type" value="Genomic_DNA"/>
</dbReference>
<gene>
    <name evidence="15" type="ORF">NE686_17765</name>
</gene>
<evidence type="ECO:0000313" key="16">
    <source>
        <dbReference type="Proteomes" id="UP001524478"/>
    </source>
</evidence>
<dbReference type="InterPro" id="IPR048446">
    <property type="entry name" value="DncV_C"/>
</dbReference>
<keyword evidence="3" id="KW-0479">Metal-binding</keyword>
<keyword evidence="7" id="KW-0546">Nucleotide metabolism</keyword>
<evidence type="ECO:0000256" key="5">
    <source>
        <dbReference type="ARBA" id="ARBA00022840"/>
    </source>
</evidence>
<keyword evidence="5" id="KW-0067">ATP-binding</keyword>
<evidence type="ECO:0000259" key="13">
    <source>
        <dbReference type="Pfam" id="PF21654"/>
    </source>
</evidence>
<dbReference type="Pfam" id="PF21713">
    <property type="entry name" value="DncV_C"/>
    <property type="match status" value="1"/>
</dbReference>
<evidence type="ECO:0000256" key="1">
    <source>
        <dbReference type="ARBA" id="ARBA00022679"/>
    </source>
</evidence>
<proteinExistence type="predicted"/>
<feature type="domain" description="Cyclic GMP-AMP synthase C-terminal" evidence="14">
    <location>
        <begin position="168"/>
        <end position="295"/>
    </location>
</feature>
<dbReference type="InterPro" id="IPR047805">
    <property type="entry name" value="GAMP_synthase"/>
</dbReference>
<reference evidence="15 16" key="1">
    <citation type="submission" date="2022-06" db="EMBL/GenBank/DDBJ databases">
        <title>Isolation of gut microbiota from human fecal samples.</title>
        <authorList>
            <person name="Pamer E.G."/>
            <person name="Barat B."/>
            <person name="Waligurski E."/>
            <person name="Medina S."/>
            <person name="Paddock L."/>
            <person name="Mostad J."/>
        </authorList>
    </citation>
    <scope>NUCLEOTIDE SEQUENCE [LARGE SCALE GENOMIC DNA]</scope>
    <source>
        <strain evidence="15 16">DFI.7.95</strain>
    </source>
</reference>
<organism evidence="15 16">
    <name type="scientific">Tissierella carlieri</name>
    <dbReference type="NCBI Taxonomy" id="689904"/>
    <lineage>
        <taxon>Bacteria</taxon>
        <taxon>Bacillati</taxon>
        <taxon>Bacillota</taxon>
        <taxon>Tissierellia</taxon>
        <taxon>Tissierellales</taxon>
        <taxon>Tissierellaceae</taxon>
        <taxon>Tissierella</taxon>
    </lineage>
</organism>
<feature type="domain" description="Cyclic GMP-AMP synthase DncV-like nucleotidyltransferase" evidence="13">
    <location>
        <begin position="48"/>
        <end position="132"/>
    </location>
</feature>
<evidence type="ECO:0000256" key="3">
    <source>
        <dbReference type="ARBA" id="ARBA00022723"/>
    </source>
</evidence>
<dbReference type="NCBIfam" id="NF041078">
    <property type="entry name" value="cGAS"/>
    <property type="match status" value="1"/>
</dbReference>
<comment type="caution">
    <text evidence="15">The sequence shown here is derived from an EMBL/GenBank/DDBJ whole genome shotgun (WGS) entry which is preliminary data.</text>
</comment>
<dbReference type="InterPro" id="IPR048445">
    <property type="entry name" value="DncV-like_NTFase"/>
</dbReference>
<evidence type="ECO:0000256" key="11">
    <source>
        <dbReference type="ARBA" id="ARBA00048304"/>
    </source>
</evidence>
<keyword evidence="16" id="KW-1185">Reference proteome</keyword>
<sequence>MCNLHEQFGDFHDNISLSNTKKEDLRRGRDALRQKVRNYFKEKDMKIPDFCGQGSFMMKTVVNPIGDNEYDIDDGIYLKGYQDTDEDWPATSTVHSWIKKAVENHTSEPPQDKNTCIRVIYAKNYHIDLPSYIIKDDVAYLAHKAKGWIESDPKAMTDWFINENKDTGDQLRRVVKYIKAWKDYQNKDSKQVDLCGLAITILAANNFYYESGRDDKSLLGTLTSIIDELESDFVCNKPVTPKDEDLFEGFSSTKQTNILSKLKSFRDTLEAAIDEDNEKKACEKLRGKLGERFPEGEDNSTDDEFVKSSGPTIIRSDGRSA</sequence>
<name>A0ABT1SF06_9FIRM</name>
<dbReference type="Proteomes" id="UP001524478">
    <property type="component" value="Unassembled WGS sequence"/>
</dbReference>
<protein>
    <recommendedName>
        <fullName evidence="10">Cyclic GMP-AMP synthase</fullName>
    </recommendedName>
</protein>
<accession>A0ABT1SF06</accession>
<dbReference type="RefSeq" id="WP_256312543.1">
    <property type="nucleotide sequence ID" value="NZ_JANGAC010000017.1"/>
</dbReference>
<evidence type="ECO:0000256" key="12">
    <source>
        <dbReference type="SAM" id="MobiDB-lite"/>
    </source>
</evidence>
<keyword evidence="1" id="KW-0808">Transferase</keyword>
<dbReference type="Pfam" id="PF21654">
    <property type="entry name" value="DncV-like_NTFase"/>
    <property type="match status" value="1"/>
</dbReference>
<evidence type="ECO:0000256" key="9">
    <source>
        <dbReference type="ARBA" id="ARBA00023134"/>
    </source>
</evidence>
<evidence type="ECO:0000313" key="15">
    <source>
        <dbReference type="EMBL" id="MCQ4924952.1"/>
    </source>
</evidence>
<evidence type="ECO:0000256" key="8">
    <source>
        <dbReference type="ARBA" id="ARBA00023118"/>
    </source>
</evidence>
<evidence type="ECO:0000256" key="4">
    <source>
        <dbReference type="ARBA" id="ARBA00022741"/>
    </source>
</evidence>
<keyword evidence="8" id="KW-0051">Antiviral defense</keyword>
<evidence type="ECO:0000256" key="10">
    <source>
        <dbReference type="ARBA" id="ARBA00044145"/>
    </source>
</evidence>